<name>A0A2H1WPN2_SPOFR</name>
<reference evidence="1" key="1">
    <citation type="submission" date="2016-07" db="EMBL/GenBank/DDBJ databases">
        <authorList>
            <person name="Bretaudeau A."/>
        </authorList>
    </citation>
    <scope>NUCLEOTIDE SEQUENCE</scope>
    <source>
        <strain evidence="1">Rice</strain>
        <tissue evidence="1">Whole body</tissue>
    </source>
</reference>
<gene>
    <name evidence="1" type="ORF">SFRICE_023641</name>
</gene>
<dbReference type="EMBL" id="ODYU01010083">
    <property type="protein sequence ID" value="SOQ54936.1"/>
    <property type="molecule type" value="Genomic_DNA"/>
</dbReference>
<organism evidence="1">
    <name type="scientific">Spodoptera frugiperda</name>
    <name type="common">Fall armyworm</name>
    <dbReference type="NCBI Taxonomy" id="7108"/>
    <lineage>
        <taxon>Eukaryota</taxon>
        <taxon>Metazoa</taxon>
        <taxon>Ecdysozoa</taxon>
        <taxon>Arthropoda</taxon>
        <taxon>Hexapoda</taxon>
        <taxon>Insecta</taxon>
        <taxon>Pterygota</taxon>
        <taxon>Neoptera</taxon>
        <taxon>Endopterygota</taxon>
        <taxon>Lepidoptera</taxon>
        <taxon>Glossata</taxon>
        <taxon>Ditrysia</taxon>
        <taxon>Noctuoidea</taxon>
        <taxon>Noctuidae</taxon>
        <taxon>Amphipyrinae</taxon>
        <taxon>Spodoptera</taxon>
    </lineage>
</organism>
<protein>
    <submittedName>
        <fullName evidence="1">SFRICE_023641</fullName>
    </submittedName>
</protein>
<dbReference type="AlphaFoldDB" id="A0A2H1WPN2"/>
<sequence>MWPRRHRAMLHDVDIIETVPCRTVNAIAVANGHQQHQRRYNLQIAPYDRSDSATITRANADS</sequence>
<proteinExistence type="predicted"/>
<evidence type="ECO:0000313" key="1">
    <source>
        <dbReference type="EMBL" id="SOQ54936.1"/>
    </source>
</evidence>
<accession>A0A2H1WPN2</accession>